<keyword evidence="3" id="KW-1185">Reference proteome</keyword>
<dbReference type="STRING" id="183478.A0A364MW67"/>
<evidence type="ECO:0000313" key="3">
    <source>
        <dbReference type="Proteomes" id="UP000249619"/>
    </source>
</evidence>
<feature type="region of interest" description="Disordered" evidence="1">
    <location>
        <begin position="1"/>
        <end position="23"/>
    </location>
</feature>
<evidence type="ECO:0000256" key="1">
    <source>
        <dbReference type="SAM" id="MobiDB-lite"/>
    </source>
</evidence>
<dbReference type="Proteomes" id="UP000249619">
    <property type="component" value="Unassembled WGS sequence"/>
</dbReference>
<organism evidence="2 3">
    <name type="scientific">Stemphylium lycopersici</name>
    <name type="common">Tomato gray leaf spot disease fungus</name>
    <name type="synonym">Thyrospora lycopersici</name>
    <dbReference type="NCBI Taxonomy" id="183478"/>
    <lineage>
        <taxon>Eukaryota</taxon>
        <taxon>Fungi</taxon>
        <taxon>Dikarya</taxon>
        <taxon>Ascomycota</taxon>
        <taxon>Pezizomycotina</taxon>
        <taxon>Dothideomycetes</taxon>
        <taxon>Pleosporomycetidae</taxon>
        <taxon>Pleosporales</taxon>
        <taxon>Pleosporineae</taxon>
        <taxon>Pleosporaceae</taxon>
        <taxon>Stemphylium</taxon>
    </lineage>
</organism>
<evidence type="ECO:0008006" key="4">
    <source>
        <dbReference type="Google" id="ProtNLM"/>
    </source>
</evidence>
<gene>
    <name evidence="2" type="ORF">DDE83_007414</name>
</gene>
<sequence length="317" mass="35087">MSTDSKTNSPGAANTTELTQADNIRNAMSFNYLLAKSAATPDTTAALVPGPPSTPPKSVMEETSLPVASPDTTMNEPAEPSGVFEEASEDGEDVPDSQREFICMNDEHTRCQTGQYTKGLSRKVISDHFGRNKACTRDVTEWPLFCRKHYQRATYNKAKWQIRKIQLILRQFDVIEKQFPGATYDIAFKKSEEARLNQYSRQVASGLSNEAAEKNVAPVVGKHFEAPIDVLRELDQWLGRGKSYDEVKKIVDVILQMLEEQECDQVPSIEFLPQLPGKSASPKKTPTKARAAKAPKSPNSPSHVSTKGSIKKISQKA</sequence>
<proteinExistence type="predicted"/>
<comment type="caution">
    <text evidence="2">The sequence shown here is derived from an EMBL/GenBank/DDBJ whole genome shotgun (WGS) entry which is preliminary data.</text>
</comment>
<accession>A0A364MW67</accession>
<feature type="region of interest" description="Disordered" evidence="1">
    <location>
        <begin position="43"/>
        <end position="93"/>
    </location>
</feature>
<protein>
    <recommendedName>
        <fullName evidence="4">ORP1 like protein</fullName>
    </recommendedName>
</protein>
<reference evidence="3" key="1">
    <citation type="submission" date="2018-05" db="EMBL/GenBank/DDBJ databases">
        <title>Draft genome sequence of Stemphylium lycopersici strain CIDEFI 213.</title>
        <authorList>
            <person name="Medina R."/>
            <person name="Franco M.E.E."/>
            <person name="Lucentini C.G."/>
            <person name="Saparrat M.C.N."/>
            <person name="Balatti P.A."/>
        </authorList>
    </citation>
    <scope>NUCLEOTIDE SEQUENCE [LARGE SCALE GENOMIC DNA]</scope>
    <source>
        <strain evidence="3">CIDEFI 213</strain>
    </source>
</reference>
<dbReference type="EMBL" id="QGDH01000134">
    <property type="protein sequence ID" value="RAR05388.1"/>
    <property type="molecule type" value="Genomic_DNA"/>
</dbReference>
<evidence type="ECO:0000313" key="2">
    <source>
        <dbReference type="EMBL" id="RAR05388.1"/>
    </source>
</evidence>
<dbReference type="AlphaFoldDB" id="A0A364MW67"/>
<feature type="region of interest" description="Disordered" evidence="1">
    <location>
        <begin position="272"/>
        <end position="317"/>
    </location>
</feature>
<name>A0A364MW67_STELY</name>